<dbReference type="InterPro" id="IPR035979">
    <property type="entry name" value="RBD_domain_sf"/>
</dbReference>
<feature type="region of interest" description="Disordered" evidence="1">
    <location>
        <begin position="738"/>
        <end position="817"/>
    </location>
</feature>
<sequence>MYSMFVTTYMIDSYEQIMVQVNSIKANTVKESENRELYERKLENSTTYAPNNNYFVDEFYIWVSYIKSLISEHEKLVKTDDSDGIKSITDEIFTVAERMLITQYNNPKAWIFLLDLITKFDKGFSEFFSVMNRASCNCPWSGEINGFLIMFDIENIDSTFDKVISNKLLNYSSIEMAIFLVSRLSTGKMLYLDGIESEKQLRKICSKSQSLMNKFSKSPDPLFRVERYIVLIEQSVFNNSGNAKNVWEQSIKLNRKNPEFWIAYANYLKIYDSIESARAVYKLALFNAVKIIKNSHQFSAEPMYIYLTKVYDEYLLSEFELGTSRYVIEANIEIENCKSKISNFLNHYYSQQGKEASYTENSHDIQQNKTNENSKRDRVINEPEDSEQPKKPKLDSSSSKTDQQITIENNELSNFKKSSKDFTVLVFPISNRVKAADLALHYSKYGKIVECKIVNETTESSTTSRHLVGHLTFERAEGVLRALLSTHSSIPSIGTVKNSFSVHVELKNVEKQWKKYSCVRRTFIIKNVPIDFDPEKIQQVIMANSENLNDDDHGNKIERSHRLISTSVCKGKKGLSRVYVTMGSITGVVEAINSLKQDLPEYSKLGMVTQEFVPSIEFNRLFNYDLNHSVYITNINYNTDANDMIEFLQTYLGTDFFVLEMKMDISGVFSGQAVVYFDSEAGPVKRIHKNIAGTKIFVDMVNNHNISRLVQEINEITLDKRNLRASLVTSDVGNNQGAFDKKQSVSDRGYSQSTRQETASQRPKQRISFAPRSVKISRGEKLDDSESADDQKSMDIEGSVPEQGRTNDDFKKIFYGN</sequence>
<evidence type="ECO:0000313" key="2">
    <source>
        <dbReference type="EMBL" id="OLY84856.1"/>
    </source>
</evidence>
<feature type="compositionally biased region" description="Basic and acidic residues" evidence="1">
    <location>
        <begin position="777"/>
        <end position="795"/>
    </location>
</feature>
<name>A0A1R0H6V4_9FUNG</name>
<dbReference type="Gene3D" id="1.25.40.10">
    <property type="entry name" value="Tetratricopeptide repeat domain"/>
    <property type="match status" value="1"/>
</dbReference>
<dbReference type="SUPFAM" id="SSF54928">
    <property type="entry name" value="RNA-binding domain, RBD"/>
    <property type="match status" value="2"/>
</dbReference>
<dbReference type="STRING" id="133383.A0A1R0H6V4"/>
<feature type="compositionally biased region" description="Basic and acidic residues" evidence="1">
    <location>
        <begin position="805"/>
        <end position="817"/>
    </location>
</feature>
<gene>
    <name evidence="2" type="ORF">AYI68_g968</name>
</gene>
<dbReference type="Proteomes" id="UP000187455">
    <property type="component" value="Unassembled WGS sequence"/>
</dbReference>
<dbReference type="AlphaFoldDB" id="A0A1R0H6V4"/>
<reference evidence="2 3" key="1">
    <citation type="journal article" date="2016" name="Mol. Biol. Evol.">
        <title>Genome-Wide Survey of Gut Fungi (Harpellales) Reveals the First Horizontally Transferred Ubiquitin Gene from a Mosquito Host.</title>
        <authorList>
            <person name="Wang Y."/>
            <person name="White M.M."/>
            <person name="Kvist S."/>
            <person name="Moncalvo J.M."/>
        </authorList>
    </citation>
    <scope>NUCLEOTIDE SEQUENCE [LARGE SCALE GENOMIC DNA]</scope>
    <source>
        <strain evidence="2 3">ALG-7-W6</strain>
    </source>
</reference>
<keyword evidence="3" id="KW-1185">Reference proteome</keyword>
<evidence type="ECO:0000313" key="3">
    <source>
        <dbReference type="Proteomes" id="UP000187455"/>
    </source>
</evidence>
<organism evidence="2 3">
    <name type="scientific">Smittium mucronatum</name>
    <dbReference type="NCBI Taxonomy" id="133383"/>
    <lineage>
        <taxon>Eukaryota</taxon>
        <taxon>Fungi</taxon>
        <taxon>Fungi incertae sedis</taxon>
        <taxon>Zoopagomycota</taxon>
        <taxon>Kickxellomycotina</taxon>
        <taxon>Harpellomycetes</taxon>
        <taxon>Harpellales</taxon>
        <taxon>Legeriomycetaceae</taxon>
        <taxon>Smittium</taxon>
    </lineage>
</organism>
<dbReference type="InterPro" id="IPR011990">
    <property type="entry name" value="TPR-like_helical_dom_sf"/>
</dbReference>
<dbReference type="InterPro" id="IPR012677">
    <property type="entry name" value="Nucleotide-bd_a/b_plait_sf"/>
</dbReference>
<accession>A0A1R0H6V4</accession>
<protein>
    <recommendedName>
        <fullName evidence="4">Squamous cell carcinoma antigen recognized by T-cells 3</fullName>
    </recommendedName>
</protein>
<dbReference type="Gene3D" id="3.30.70.330">
    <property type="match status" value="1"/>
</dbReference>
<dbReference type="EMBL" id="LSSL01000330">
    <property type="protein sequence ID" value="OLY84856.1"/>
    <property type="molecule type" value="Genomic_DNA"/>
</dbReference>
<dbReference type="GO" id="GO:0003676">
    <property type="term" value="F:nucleic acid binding"/>
    <property type="evidence" value="ECO:0007669"/>
    <property type="project" value="InterPro"/>
</dbReference>
<evidence type="ECO:0008006" key="4">
    <source>
        <dbReference type="Google" id="ProtNLM"/>
    </source>
</evidence>
<evidence type="ECO:0000256" key="1">
    <source>
        <dbReference type="SAM" id="MobiDB-lite"/>
    </source>
</evidence>
<feature type="compositionally biased region" description="Polar residues" evidence="1">
    <location>
        <begin position="356"/>
        <end position="371"/>
    </location>
</feature>
<feature type="compositionally biased region" description="Basic and acidic residues" evidence="1">
    <location>
        <begin position="372"/>
        <end position="394"/>
    </location>
</feature>
<feature type="region of interest" description="Disordered" evidence="1">
    <location>
        <begin position="356"/>
        <end position="403"/>
    </location>
</feature>
<feature type="compositionally biased region" description="Polar residues" evidence="1">
    <location>
        <begin position="749"/>
        <end position="762"/>
    </location>
</feature>
<dbReference type="OrthoDB" id="5596538at2759"/>
<comment type="caution">
    <text evidence="2">The sequence shown here is derived from an EMBL/GenBank/DDBJ whole genome shotgun (WGS) entry which is preliminary data.</text>
</comment>
<feature type="non-terminal residue" evidence="2">
    <location>
        <position position="1"/>
    </location>
</feature>
<dbReference type="SUPFAM" id="SSF48452">
    <property type="entry name" value="TPR-like"/>
    <property type="match status" value="1"/>
</dbReference>
<proteinExistence type="predicted"/>